<evidence type="ECO:0000259" key="1">
    <source>
        <dbReference type="Pfam" id="PF13456"/>
    </source>
</evidence>
<dbReference type="GO" id="GO:0004523">
    <property type="term" value="F:RNA-DNA hybrid ribonuclease activity"/>
    <property type="evidence" value="ECO:0007669"/>
    <property type="project" value="InterPro"/>
</dbReference>
<dbReference type="EMBL" id="OZ034820">
    <property type="protein sequence ID" value="CAL1400065.1"/>
    <property type="molecule type" value="Genomic_DNA"/>
</dbReference>
<dbReference type="InterPro" id="IPR036397">
    <property type="entry name" value="RNaseH_sf"/>
</dbReference>
<dbReference type="AlphaFoldDB" id="A0AAV2FP20"/>
<dbReference type="InterPro" id="IPR026960">
    <property type="entry name" value="RVT-Znf"/>
</dbReference>
<dbReference type="PANTHER" id="PTHR47074:SF11">
    <property type="entry name" value="REVERSE TRANSCRIPTASE-LIKE PROTEIN"/>
    <property type="match status" value="1"/>
</dbReference>
<evidence type="ECO:0000313" key="4">
    <source>
        <dbReference type="Proteomes" id="UP001497516"/>
    </source>
</evidence>
<proteinExistence type="predicted"/>
<evidence type="ECO:0008006" key="5">
    <source>
        <dbReference type="Google" id="ProtNLM"/>
    </source>
</evidence>
<accession>A0AAV2FP20</accession>
<gene>
    <name evidence="3" type="ORF">LTRI10_LOCUS40215</name>
</gene>
<evidence type="ECO:0000259" key="2">
    <source>
        <dbReference type="Pfam" id="PF13966"/>
    </source>
</evidence>
<dbReference type="Pfam" id="PF13966">
    <property type="entry name" value="zf-RVT"/>
    <property type="match status" value="1"/>
</dbReference>
<organism evidence="3 4">
    <name type="scientific">Linum trigynum</name>
    <dbReference type="NCBI Taxonomy" id="586398"/>
    <lineage>
        <taxon>Eukaryota</taxon>
        <taxon>Viridiplantae</taxon>
        <taxon>Streptophyta</taxon>
        <taxon>Embryophyta</taxon>
        <taxon>Tracheophyta</taxon>
        <taxon>Spermatophyta</taxon>
        <taxon>Magnoliopsida</taxon>
        <taxon>eudicotyledons</taxon>
        <taxon>Gunneridae</taxon>
        <taxon>Pentapetalae</taxon>
        <taxon>rosids</taxon>
        <taxon>fabids</taxon>
        <taxon>Malpighiales</taxon>
        <taxon>Linaceae</taxon>
        <taxon>Linum</taxon>
    </lineage>
</organism>
<dbReference type="GO" id="GO:0003676">
    <property type="term" value="F:nucleic acid binding"/>
    <property type="evidence" value="ECO:0007669"/>
    <property type="project" value="InterPro"/>
</dbReference>
<reference evidence="3 4" key="1">
    <citation type="submission" date="2024-04" db="EMBL/GenBank/DDBJ databases">
        <authorList>
            <person name="Fracassetti M."/>
        </authorList>
    </citation>
    <scope>NUCLEOTIDE SEQUENCE [LARGE SCALE GENOMIC DNA]</scope>
</reference>
<dbReference type="InterPro" id="IPR002156">
    <property type="entry name" value="RNaseH_domain"/>
</dbReference>
<dbReference type="Gene3D" id="3.30.420.10">
    <property type="entry name" value="Ribonuclease H-like superfamily/Ribonuclease H"/>
    <property type="match status" value="1"/>
</dbReference>
<dbReference type="PANTHER" id="PTHR47074">
    <property type="entry name" value="BNAC02G40300D PROTEIN"/>
    <property type="match status" value="1"/>
</dbReference>
<keyword evidence="4" id="KW-1185">Reference proteome</keyword>
<dbReference type="CDD" id="cd06222">
    <property type="entry name" value="RNase_H_like"/>
    <property type="match status" value="1"/>
</dbReference>
<protein>
    <recommendedName>
        <fullName evidence="5">Reverse transcriptase zinc-binding domain-containing protein</fullName>
    </recommendedName>
</protein>
<dbReference type="Proteomes" id="UP001497516">
    <property type="component" value="Chromosome 7"/>
</dbReference>
<evidence type="ECO:0000313" key="3">
    <source>
        <dbReference type="EMBL" id="CAL1400065.1"/>
    </source>
</evidence>
<sequence>MGFRRFEHFNQALLAKIGWRILQDPQSLLAQVYKGKYFPRGTFLQAQARSRPSWGWQSVLFGRQLLEQGLRWQIGNGASTSLLSSNWLPQLHPEKPVYNPQVLPEGGELMVAEVLDQDGEGGWCETKLRQWFDPPTCRIIRSIPLPRQNMVDKLIWHCTTDGVFTVKTAYHLVVDQAKKNGCWRATASWMDRVSWIWLWEADIPPKLKVFVWQIFHRILPTTEGLIEKSVPVLPRCPVCWDASETMEHLFLECPAARALWDYSGLEHLGQGLPRHTFPLFLKRLFALIHQPPMIMAVVVMLWRIWKSRNWVVFEGKQFGFSALMRQFHQQCEEWERVSAGRVEQGPRPILHPPGLAWGSSMVCMRDGATRAGSHSAGGMVLLDPHREVLRAQGVQFGAIDDPWVVEALVLREAILWCVANGFQEVRFEGDAKVIIEKINQAETRDSRIGMILEEIRHCMVHNSGFSVRFVGRRNNRVAHAVARKALALYPSTCRSFNFQAWLISRM</sequence>
<feature type="domain" description="Reverse transcriptase zinc-binding" evidence="2">
    <location>
        <begin position="164"/>
        <end position="260"/>
    </location>
</feature>
<dbReference type="InterPro" id="IPR044730">
    <property type="entry name" value="RNase_H-like_dom_plant"/>
</dbReference>
<name>A0AAV2FP20_9ROSI</name>
<dbReference type="InterPro" id="IPR052929">
    <property type="entry name" value="RNase_H-like_EbsB-rel"/>
</dbReference>
<dbReference type="Pfam" id="PF13456">
    <property type="entry name" value="RVT_3"/>
    <property type="match status" value="1"/>
</dbReference>
<feature type="domain" description="RNase H type-1" evidence="1">
    <location>
        <begin position="372"/>
        <end position="485"/>
    </location>
</feature>